<accession>A0A1D7QNY4</accession>
<dbReference type="InterPro" id="IPR011042">
    <property type="entry name" value="6-blade_b-propeller_TolB-like"/>
</dbReference>
<dbReference type="InterPro" id="IPR011659">
    <property type="entry name" value="WD40"/>
</dbReference>
<dbReference type="PANTHER" id="PTHR36842">
    <property type="entry name" value="PROTEIN TOLB HOMOLOG"/>
    <property type="match status" value="1"/>
</dbReference>
<name>A0A1D7QNY4_9SPHI</name>
<dbReference type="RefSeq" id="WP_069382035.1">
    <property type="nucleotide sequence ID" value="NZ_CP017141.1"/>
</dbReference>
<dbReference type="OrthoDB" id="9815657at2"/>
<keyword evidence="2" id="KW-0732">Signal</keyword>
<dbReference type="Gene3D" id="2.120.10.30">
    <property type="entry name" value="TolB, C-terminal domain"/>
    <property type="match status" value="2"/>
</dbReference>
<dbReference type="EMBL" id="CP017141">
    <property type="protein sequence ID" value="AOM80374.1"/>
    <property type="molecule type" value="Genomic_DNA"/>
</dbReference>
<protein>
    <submittedName>
        <fullName evidence="3">TolB protein</fullName>
    </submittedName>
</protein>
<keyword evidence="4" id="KW-1185">Reference proteome</keyword>
<feature type="signal peptide" evidence="2">
    <location>
        <begin position="1"/>
        <end position="27"/>
    </location>
</feature>
<evidence type="ECO:0000313" key="3">
    <source>
        <dbReference type="EMBL" id="AOM80374.1"/>
    </source>
</evidence>
<sequence>MNLSSTLFRRLLPVLIILLVSATAVQAQVFGQNIVRYKNEKFKVLQTPHFEIYYYLKNEKLIKKFAQDAETWYKMHQEVFRDTFLKKNPIILYNNHPDFQTTTALSGEIGIGTGGVTEAFKNRVIMPVMELNNQTRHVLGHELVHAFQYHLLLEKDSIGLENISQTPLWMVEGMAEYLSIGKTDAFTSMWMRDALLNRDIPSLKDLTNSNKYFPYRYGQAFWTFVGSVYGDTTIVPLFKATAKYGYENGLRYTFGYDDRTLSGLWKNAIEAHYRPMLKSDSSQVKITGTKIIDNKNAGNMNVAPAISPDGQYIAFLSEKDLFGIDLFLAEAKTGKIIRKLSSQISNSHIDDFNFLESAGTWSPDSKQFAFSIFSKGRNQLMIIDVATGNVKLRAPMGEVSQFGNLSWSANGDDIAFSGMVEGQSDIFSYNLKTKQVTQITNDSYSDYAPNYAPDGKKIVFSSDRASMSKNSNTAVHPINLTVYDIETKTLIDVPVFPGANNLNAQFSGDSNRIFFLSNRDGFRNLYEYNLSDQKVKQLTDYFTGISGITEFSPAMSVSRNDDIVYSYYRSQRYTLYNSPLSNFRSKPVDANEVNFDAAILPPMENLGVDIVNSNLANFERFEKTTTDSMRLVPYRPKFKLDYLANSGGVGVSTSRFGTGVQGGISGRFSDILGRNQIIANLAVNGEIYDFGGLVGYINQSSRINWGAAISHAPYVTGFRDIVAEQLDGRNGKVDVINDRTNIIRTFEEQAQVFGAYPFNKVHRFELGGSFSRYSYRVDRFSNYYEDLGGGLIGGYLGSDKRKIPSAQASRELGFSLNSFTIMQANASFVGDNSIMGLTSPLDGFRYRVGVEQYFGDYKFYGLSLDARKYVRLKPFTIAARTFNYLRVGKDGENLYPLFIGYPYFIRGYEANSFYKSRNSTSGDFDINQLSGNKIAVFNFEIRLPFTGPKKLAQIPSKFLFTDLNFFFDAGLAWNQGNKIAFKSQPTYTTEPAKDGQGNVIVDAAGQPVMTQVTNERVPAISFGVSLRVNVFGYFVLEPYYAFPLQRKDVKAGVFGLTFAPGW</sequence>
<dbReference type="Pfam" id="PF04450">
    <property type="entry name" value="BSP"/>
    <property type="match status" value="1"/>
</dbReference>
<dbReference type="KEGG" id="psty:BFS30_26325"/>
<gene>
    <name evidence="3" type="ORF">BFS30_26325</name>
</gene>
<feature type="chain" id="PRO_5009098947" evidence="2">
    <location>
        <begin position="28"/>
        <end position="1062"/>
    </location>
</feature>
<dbReference type="InterPro" id="IPR007541">
    <property type="entry name" value="Uncharacterised_BSP"/>
</dbReference>
<evidence type="ECO:0000256" key="1">
    <source>
        <dbReference type="ARBA" id="ARBA00009820"/>
    </source>
</evidence>
<evidence type="ECO:0000256" key="2">
    <source>
        <dbReference type="SAM" id="SignalP"/>
    </source>
</evidence>
<dbReference type="AlphaFoldDB" id="A0A1D7QNY4"/>
<comment type="similarity">
    <text evidence="1">Belongs to the TolB family.</text>
</comment>
<organism evidence="3 4">
    <name type="scientific">Pedobacter steynii</name>
    <dbReference type="NCBI Taxonomy" id="430522"/>
    <lineage>
        <taxon>Bacteria</taxon>
        <taxon>Pseudomonadati</taxon>
        <taxon>Bacteroidota</taxon>
        <taxon>Sphingobacteriia</taxon>
        <taxon>Sphingobacteriales</taxon>
        <taxon>Sphingobacteriaceae</taxon>
        <taxon>Pedobacter</taxon>
    </lineage>
</organism>
<dbReference type="PANTHER" id="PTHR36842:SF1">
    <property type="entry name" value="PROTEIN TOLB"/>
    <property type="match status" value="1"/>
</dbReference>
<proteinExistence type="inferred from homology"/>
<dbReference type="Pfam" id="PF07676">
    <property type="entry name" value="PD40"/>
    <property type="match status" value="3"/>
</dbReference>
<reference evidence="3 4" key="1">
    <citation type="submission" date="2016-08" db="EMBL/GenBank/DDBJ databases">
        <authorList>
            <person name="Seilhamer J.J."/>
        </authorList>
    </citation>
    <scope>NUCLEOTIDE SEQUENCE [LARGE SCALE GENOMIC DNA]</scope>
    <source>
        <strain evidence="3 4">DX4</strain>
    </source>
</reference>
<dbReference type="Proteomes" id="UP000094313">
    <property type="component" value="Chromosome"/>
</dbReference>
<dbReference type="SUPFAM" id="SSF82171">
    <property type="entry name" value="DPP6 N-terminal domain-like"/>
    <property type="match status" value="1"/>
</dbReference>
<evidence type="ECO:0000313" key="4">
    <source>
        <dbReference type="Proteomes" id="UP000094313"/>
    </source>
</evidence>